<keyword evidence="2" id="KW-0808">Transferase</keyword>
<feature type="compositionally biased region" description="Basic and acidic residues" evidence="1">
    <location>
        <begin position="43"/>
        <end position="55"/>
    </location>
</feature>
<feature type="region of interest" description="Disordered" evidence="1">
    <location>
        <begin position="26"/>
        <end position="62"/>
    </location>
</feature>
<name>A0ABQ5HGA8_9ASTR</name>
<organism evidence="2 3">
    <name type="scientific">Tanacetum coccineum</name>
    <dbReference type="NCBI Taxonomy" id="301880"/>
    <lineage>
        <taxon>Eukaryota</taxon>
        <taxon>Viridiplantae</taxon>
        <taxon>Streptophyta</taxon>
        <taxon>Embryophyta</taxon>
        <taxon>Tracheophyta</taxon>
        <taxon>Spermatophyta</taxon>
        <taxon>Magnoliopsida</taxon>
        <taxon>eudicotyledons</taxon>
        <taxon>Gunneridae</taxon>
        <taxon>Pentapetalae</taxon>
        <taxon>asterids</taxon>
        <taxon>campanulids</taxon>
        <taxon>Asterales</taxon>
        <taxon>Asteraceae</taxon>
        <taxon>Asteroideae</taxon>
        <taxon>Anthemideae</taxon>
        <taxon>Anthemidinae</taxon>
        <taxon>Tanacetum</taxon>
    </lineage>
</organism>
<accession>A0ABQ5HGA8</accession>
<evidence type="ECO:0000313" key="3">
    <source>
        <dbReference type="Proteomes" id="UP001151760"/>
    </source>
</evidence>
<keyword evidence="3" id="KW-1185">Reference proteome</keyword>
<protein>
    <submittedName>
        <fullName evidence="2">Reverse transcriptase domain-containing protein</fullName>
    </submittedName>
</protein>
<dbReference type="Proteomes" id="UP001151760">
    <property type="component" value="Unassembled WGS sequence"/>
</dbReference>
<dbReference type="PANTHER" id="PTHR15503">
    <property type="entry name" value="LDOC1 RELATED"/>
    <property type="match status" value="1"/>
</dbReference>
<keyword evidence="2" id="KW-0548">Nucleotidyltransferase</keyword>
<gene>
    <name evidence="2" type="ORF">Tco_1068643</name>
</gene>
<proteinExistence type="predicted"/>
<reference evidence="2" key="2">
    <citation type="submission" date="2022-01" db="EMBL/GenBank/DDBJ databases">
        <authorList>
            <person name="Yamashiro T."/>
            <person name="Shiraishi A."/>
            <person name="Satake H."/>
            <person name="Nakayama K."/>
        </authorList>
    </citation>
    <scope>NUCLEOTIDE SEQUENCE</scope>
</reference>
<dbReference type="EMBL" id="BQNB010019592">
    <property type="protein sequence ID" value="GJT86926.1"/>
    <property type="molecule type" value="Genomic_DNA"/>
</dbReference>
<dbReference type="InterPro" id="IPR021109">
    <property type="entry name" value="Peptidase_aspartic_dom_sf"/>
</dbReference>
<dbReference type="InterPro" id="IPR032567">
    <property type="entry name" value="RTL1-rel"/>
</dbReference>
<dbReference type="Pfam" id="PF08284">
    <property type="entry name" value="RVP_2"/>
    <property type="match status" value="1"/>
</dbReference>
<sequence length="260" mass="29062">MVIATEPTIILKVVQKASTLTDEAIRNESLKKNTKKRGNSGEPSRERNVKDDNKKTKTGNAFATTTNPMRREYTGTAPKCMNCNLQHSPESPCRACFSCKRLGNLAKDCRVVHRMVNPVNARNPTAAYGSCFKCSGTNHFKAACLRLNQAQDQSPSNLGCSYEVEIAREQLVEINKVIRGCELEIEGHTFDIDLIPFGSGSFDVIVGMEWLSKHKAEIICHEKVVRIPLRNGKTLRVVGERPKEKVKPNLWKSSSYRSNP</sequence>
<dbReference type="GO" id="GO:0003964">
    <property type="term" value="F:RNA-directed DNA polymerase activity"/>
    <property type="evidence" value="ECO:0007669"/>
    <property type="project" value="UniProtKB-KW"/>
</dbReference>
<evidence type="ECO:0000313" key="2">
    <source>
        <dbReference type="EMBL" id="GJT86926.1"/>
    </source>
</evidence>
<evidence type="ECO:0000256" key="1">
    <source>
        <dbReference type="SAM" id="MobiDB-lite"/>
    </source>
</evidence>
<dbReference type="Gene3D" id="2.40.70.10">
    <property type="entry name" value="Acid Proteases"/>
    <property type="match status" value="1"/>
</dbReference>
<comment type="caution">
    <text evidence="2">The sequence shown here is derived from an EMBL/GenBank/DDBJ whole genome shotgun (WGS) entry which is preliminary data.</text>
</comment>
<dbReference type="PANTHER" id="PTHR15503:SF45">
    <property type="entry name" value="RNA-DIRECTED DNA POLYMERASE HOMOLOG"/>
    <property type="match status" value="1"/>
</dbReference>
<keyword evidence="2" id="KW-0695">RNA-directed DNA polymerase</keyword>
<reference evidence="2" key="1">
    <citation type="journal article" date="2022" name="Int. J. Mol. Sci.">
        <title>Draft Genome of Tanacetum Coccineum: Genomic Comparison of Closely Related Tanacetum-Family Plants.</title>
        <authorList>
            <person name="Yamashiro T."/>
            <person name="Shiraishi A."/>
            <person name="Nakayama K."/>
            <person name="Satake H."/>
        </authorList>
    </citation>
    <scope>NUCLEOTIDE SEQUENCE</scope>
</reference>
<dbReference type="Gene3D" id="4.10.60.10">
    <property type="entry name" value="Zinc finger, CCHC-type"/>
    <property type="match status" value="1"/>
</dbReference>